<evidence type="ECO:0008006" key="4">
    <source>
        <dbReference type="Google" id="ProtNLM"/>
    </source>
</evidence>
<dbReference type="OrthoDB" id="9879124at2"/>
<sequence>MDIYVFFLLLAVIIFVTCGVTIYFEAKVTAGSRVTEGQFKELTEKLDIALTRIETLERLATDENEHLKRRFDEISKQPNYA</sequence>
<organism evidence="2 3">
    <name type="scientific">Hirschia baltica (strain ATCC 49814 / DSM 5838 / IFAM 1418)</name>
    <dbReference type="NCBI Taxonomy" id="582402"/>
    <lineage>
        <taxon>Bacteria</taxon>
        <taxon>Pseudomonadati</taxon>
        <taxon>Pseudomonadota</taxon>
        <taxon>Alphaproteobacteria</taxon>
        <taxon>Hyphomonadales</taxon>
        <taxon>Hyphomonadaceae</taxon>
        <taxon>Hirschia</taxon>
    </lineage>
</organism>
<proteinExistence type="predicted"/>
<dbReference type="Proteomes" id="UP000002745">
    <property type="component" value="Chromosome"/>
</dbReference>
<dbReference type="EMBL" id="CP001678">
    <property type="protein sequence ID" value="ACT60602.1"/>
    <property type="molecule type" value="Genomic_DNA"/>
</dbReference>
<dbReference type="KEGG" id="hba:Hbal_2933"/>
<dbReference type="HOGENOM" id="CLU_195210_0_0_5"/>
<accession>C6XR71</accession>
<evidence type="ECO:0000313" key="2">
    <source>
        <dbReference type="EMBL" id="ACT60602.1"/>
    </source>
</evidence>
<feature type="transmembrane region" description="Helical" evidence="1">
    <location>
        <begin position="6"/>
        <end position="24"/>
    </location>
</feature>
<keyword evidence="1" id="KW-1133">Transmembrane helix</keyword>
<evidence type="ECO:0000313" key="3">
    <source>
        <dbReference type="Proteomes" id="UP000002745"/>
    </source>
</evidence>
<evidence type="ECO:0000256" key="1">
    <source>
        <dbReference type="SAM" id="Phobius"/>
    </source>
</evidence>
<dbReference type="AlphaFoldDB" id="C6XR71"/>
<dbReference type="STRING" id="582402.Hbal_2933"/>
<gene>
    <name evidence="2" type="ordered locus">Hbal_2933</name>
</gene>
<keyword evidence="1" id="KW-0472">Membrane</keyword>
<dbReference type="RefSeq" id="WP_015828752.1">
    <property type="nucleotide sequence ID" value="NC_012982.1"/>
</dbReference>
<name>C6XR71_HIRBI</name>
<keyword evidence="3" id="KW-1185">Reference proteome</keyword>
<protein>
    <recommendedName>
        <fullName evidence="4">Phage shock protein B</fullName>
    </recommendedName>
</protein>
<keyword evidence="1" id="KW-0812">Transmembrane</keyword>
<reference evidence="3" key="1">
    <citation type="journal article" date="2011" name="J. Bacteriol.">
        <title>Genome sequences of eight morphologically diverse alphaproteobacteria.</title>
        <authorList>
            <consortium name="US DOE Joint Genome Institute"/>
            <person name="Brown P.J."/>
            <person name="Kysela D.T."/>
            <person name="Buechlein A."/>
            <person name="Hemmerich C."/>
            <person name="Brun Y.V."/>
        </authorList>
    </citation>
    <scope>NUCLEOTIDE SEQUENCE [LARGE SCALE GENOMIC DNA]</scope>
    <source>
        <strain evidence="3">ATCC 49814 / DSM 5838 / IFAM 1418</strain>
    </source>
</reference>